<evidence type="ECO:0000256" key="9">
    <source>
        <dbReference type="SAM" id="Phobius"/>
    </source>
</evidence>
<evidence type="ECO:0000313" key="11">
    <source>
        <dbReference type="WBParaSite" id="Pan_g16900.t1"/>
    </source>
</evidence>
<dbReference type="PANTHER" id="PTHR13603">
    <property type="entry name" value="TRANSMEMBRANE PROTEIN 186"/>
    <property type="match status" value="1"/>
</dbReference>
<organism evidence="10 11">
    <name type="scientific">Panagrellus redivivus</name>
    <name type="common">Microworm</name>
    <dbReference type="NCBI Taxonomy" id="6233"/>
    <lineage>
        <taxon>Eukaryota</taxon>
        <taxon>Metazoa</taxon>
        <taxon>Ecdysozoa</taxon>
        <taxon>Nematoda</taxon>
        <taxon>Chromadorea</taxon>
        <taxon>Rhabditida</taxon>
        <taxon>Tylenchina</taxon>
        <taxon>Panagrolaimomorpha</taxon>
        <taxon>Panagrolaimoidea</taxon>
        <taxon>Panagrolaimidae</taxon>
        <taxon>Panagrellus</taxon>
    </lineage>
</organism>
<comment type="similarity">
    <text evidence="2">Belongs to the TMEM186 family.</text>
</comment>
<dbReference type="GO" id="GO:0005743">
    <property type="term" value="C:mitochondrial inner membrane"/>
    <property type="evidence" value="ECO:0007669"/>
    <property type="project" value="UniProtKB-SubCell"/>
</dbReference>
<evidence type="ECO:0000256" key="8">
    <source>
        <dbReference type="ARBA" id="ARBA00023136"/>
    </source>
</evidence>
<keyword evidence="6 9" id="KW-1133">Transmembrane helix</keyword>
<evidence type="ECO:0000256" key="5">
    <source>
        <dbReference type="ARBA" id="ARBA00022792"/>
    </source>
</evidence>
<feature type="transmembrane region" description="Helical" evidence="9">
    <location>
        <begin position="155"/>
        <end position="175"/>
    </location>
</feature>
<proteinExistence type="inferred from homology"/>
<evidence type="ECO:0000256" key="2">
    <source>
        <dbReference type="ARBA" id="ARBA00007020"/>
    </source>
</evidence>
<evidence type="ECO:0000256" key="3">
    <source>
        <dbReference type="ARBA" id="ARBA00014604"/>
    </source>
</evidence>
<dbReference type="Proteomes" id="UP000492821">
    <property type="component" value="Unassembled WGS sequence"/>
</dbReference>
<comment type="subcellular location">
    <subcellularLocation>
        <location evidence="1">Mitochondrion inner membrane</location>
        <topology evidence="1">Multi-pass membrane protein</topology>
    </subcellularLocation>
</comment>
<keyword evidence="7" id="KW-0496">Mitochondrion</keyword>
<keyword evidence="5" id="KW-0999">Mitochondrion inner membrane</keyword>
<keyword evidence="10" id="KW-1185">Reference proteome</keyword>
<dbReference type="AlphaFoldDB" id="A0A7E4V749"/>
<dbReference type="PANTHER" id="PTHR13603:SF1">
    <property type="entry name" value="TRANSMEMBRANE PROTEIN 186"/>
    <property type="match status" value="1"/>
</dbReference>
<sequence>MVLVQSLGLGYLTGQTLVRHAAMRGTLQASRIRGYMTSAEARSPDAEVSARERLHQRQVARSVRTGDPFGNDLLQRAGMGAIRRLSTKASAAEEKPFDEKELAEALQGEKWHPVYRFPGIVFCSFIAKAKFVQTVVSVLGVPWLTYAYATGQHSFDLFLTGIGAAFLAPAALIAFSRSFNRMVGIISMNEAGDHIRVGYLSFFGGRRNAHIPVVDIPPLSDSCDVTNPPKVIQLSRYSDNSFFYLPTKAVNIMDPERAQLLFGTTECFTQMPSGSKTKTE</sequence>
<dbReference type="InterPro" id="IPR026571">
    <property type="entry name" value="Tmem186"/>
</dbReference>
<reference evidence="10" key="1">
    <citation type="journal article" date="2013" name="Genetics">
        <title>The draft genome and transcriptome of Panagrellus redivivus are shaped by the harsh demands of a free-living lifestyle.</title>
        <authorList>
            <person name="Srinivasan J."/>
            <person name="Dillman A.R."/>
            <person name="Macchietto M.G."/>
            <person name="Heikkinen L."/>
            <person name="Lakso M."/>
            <person name="Fracchia K.M."/>
            <person name="Antoshechkin I."/>
            <person name="Mortazavi A."/>
            <person name="Wong G."/>
            <person name="Sternberg P.W."/>
        </authorList>
    </citation>
    <scope>NUCLEOTIDE SEQUENCE [LARGE SCALE GENOMIC DNA]</scope>
    <source>
        <strain evidence="10">MT8872</strain>
    </source>
</reference>
<accession>A0A7E4V749</accession>
<dbReference type="WBParaSite" id="Pan_g16900.t1">
    <property type="protein sequence ID" value="Pan_g16900.t1"/>
    <property type="gene ID" value="Pan_g16900"/>
</dbReference>
<keyword evidence="4 9" id="KW-0812">Transmembrane</keyword>
<feature type="transmembrane region" description="Helical" evidence="9">
    <location>
        <begin position="131"/>
        <end position="149"/>
    </location>
</feature>
<keyword evidence="8 9" id="KW-0472">Membrane</keyword>
<evidence type="ECO:0000256" key="6">
    <source>
        <dbReference type="ARBA" id="ARBA00022989"/>
    </source>
</evidence>
<name>A0A7E4V749_PANRE</name>
<protein>
    <recommendedName>
        <fullName evidence="3">Transmembrane protein 186</fullName>
    </recommendedName>
</protein>
<reference evidence="11" key="2">
    <citation type="submission" date="2020-10" db="UniProtKB">
        <authorList>
            <consortium name="WormBaseParasite"/>
        </authorList>
    </citation>
    <scope>IDENTIFICATION</scope>
</reference>
<evidence type="ECO:0000256" key="1">
    <source>
        <dbReference type="ARBA" id="ARBA00004448"/>
    </source>
</evidence>
<evidence type="ECO:0000256" key="4">
    <source>
        <dbReference type="ARBA" id="ARBA00022692"/>
    </source>
</evidence>
<evidence type="ECO:0000256" key="7">
    <source>
        <dbReference type="ARBA" id="ARBA00023128"/>
    </source>
</evidence>
<evidence type="ECO:0000313" key="10">
    <source>
        <dbReference type="Proteomes" id="UP000492821"/>
    </source>
</evidence>